<dbReference type="EMBL" id="JAHRIO010072430">
    <property type="protein sequence ID" value="MEQ2182521.1"/>
    <property type="molecule type" value="Genomic_DNA"/>
</dbReference>
<name>A0ABV0PGA3_9TELE</name>
<reference evidence="1 2" key="1">
    <citation type="submission" date="2021-06" db="EMBL/GenBank/DDBJ databases">
        <authorList>
            <person name="Palmer J.M."/>
        </authorList>
    </citation>
    <scope>NUCLEOTIDE SEQUENCE [LARGE SCALE GENOMIC DNA]</scope>
    <source>
        <strain evidence="1 2">GA_2019</strain>
        <tissue evidence="1">Muscle</tissue>
    </source>
</reference>
<gene>
    <name evidence="1" type="ORF">GOODEAATRI_023201</name>
</gene>
<protein>
    <submittedName>
        <fullName evidence="1">Uncharacterized protein</fullName>
    </submittedName>
</protein>
<organism evidence="1 2">
    <name type="scientific">Goodea atripinnis</name>
    <dbReference type="NCBI Taxonomy" id="208336"/>
    <lineage>
        <taxon>Eukaryota</taxon>
        <taxon>Metazoa</taxon>
        <taxon>Chordata</taxon>
        <taxon>Craniata</taxon>
        <taxon>Vertebrata</taxon>
        <taxon>Euteleostomi</taxon>
        <taxon>Actinopterygii</taxon>
        <taxon>Neopterygii</taxon>
        <taxon>Teleostei</taxon>
        <taxon>Neoteleostei</taxon>
        <taxon>Acanthomorphata</taxon>
        <taxon>Ovalentaria</taxon>
        <taxon>Atherinomorphae</taxon>
        <taxon>Cyprinodontiformes</taxon>
        <taxon>Goodeidae</taxon>
        <taxon>Goodea</taxon>
    </lineage>
</organism>
<keyword evidence="2" id="KW-1185">Reference proteome</keyword>
<evidence type="ECO:0000313" key="2">
    <source>
        <dbReference type="Proteomes" id="UP001476798"/>
    </source>
</evidence>
<dbReference type="Proteomes" id="UP001476798">
    <property type="component" value="Unassembled WGS sequence"/>
</dbReference>
<evidence type="ECO:0000313" key="1">
    <source>
        <dbReference type="EMBL" id="MEQ2182521.1"/>
    </source>
</evidence>
<comment type="caution">
    <text evidence="1">The sequence shown here is derived from an EMBL/GenBank/DDBJ whole genome shotgun (WGS) entry which is preliminary data.</text>
</comment>
<proteinExistence type="predicted"/>
<accession>A0ABV0PGA3</accession>
<sequence length="108" mass="12497">MCPSTFSYLVLHNWIWQAVVCMILKGNLIQIQNKSLFYHPLFYPAWRLVKARDSKLCAIWSISTGHASFDWPCSTTISQSHILLPQSPSSNRRNPLYGRLMVIEKKSE</sequence>